<feature type="binding site" evidence="7">
    <location>
        <position position="245"/>
    </location>
    <ligand>
        <name>Mg(2+)</name>
        <dbReference type="ChEBI" id="CHEBI:18420"/>
        <label>1</label>
    </ligand>
</feature>
<evidence type="ECO:0000256" key="6">
    <source>
        <dbReference type="PIRSR" id="PIRSR604808-1"/>
    </source>
</evidence>
<dbReference type="InterPro" id="IPR020848">
    <property type="entry name" value="AP_endonuclease_F1_CS"/>
</dbReference>
<dbReference type="SUPFAM" id="SSF56219">
    <property type="entry name" value="DNase I-like"/>
    <property type="match status" value="1"/>
</dbReference>
<comment type="cofactor">
    <cofactor evidence="1">
        <name>Mn(2+)</name>
        <dbReference type="ChEBI" id="CHEBI:29035"/>
    </cofactor>
</comment>
<dbReference type="PROSITE" id="PS00727">
    <property type="entry name" value="AP_NUCLEASE_F1_2"/>
    <property type="match status" value="1"/>
</dbReference>
<evidence type="ECO:0000256" key="3">
    <source>
        <dbReference type="ARBA" id="ARBA00022723"/>
    </source>
</evidence>
<feature type="binding site" evidence="7">
    <location>
        <position position="7"/>
    </location>
    <ligand>
        <name>Mg(2+)</name>
        <dbReference type="ChEBI" id="CHEBI:18420"/>
        <label>1</label>
    </ligand>
</feature>
<dbReference type="InterPro" id="IPR005135">
    <property type="entry name" value="Endo/exonuclease/phosphatase"/>
</dbReference>
<dbReference type="EC" id="3.1.11.2" evidence="10"/>
<organism evidence="10 11">
    <name type="scientific">Chitinophaga agri</name>
    <dbReference type="NCBI Taxonomy" id="2703787"/>
    <lineage>
        <taxon>Bacteria</taxon>
        <taxon>Pseudomonadati</taxon>
        <taxon>Bacteroidota</taxon>
        <taxon>Chitinophagia</taxon>
        <taxon>Chitinophagales</taxon>
        <taxon>Chitinophagaceae</taxon>
        <taxon>Chitinophaga</taxon>
    </lineage>
</organism>
<dbReference type="InterPro" id="IPR020847">
    <property type="entry name" value="AP_endonuclease_F1_BS"/>
</dbReference>
<dbReference type="Proteomes" id="UP000476411">
    <property type="component" value="Chromosome"/>
</dbReference>
<dbReference type="Gene3D" id="3.60.10.10">
    <property type="entry name" value="Endonuclease/exonuclease/phosphatase"/>
    <property type="match status" value="1"/>
</dbReference>
<evidence type="ECO:0000256" key="1">
    <source>
        <dbReference type="ARBA" id="ARBA00001936"/>
    </source>
</evidence>
<evidence type="ECO:0000256" key="5">
    <source>
        <dbReference type="ARBA" id="ARBA00022842"/>
    </source>
</evidence>
<keyword evidence="11" id="KW-1185">Reference proteome</keyword>
<comment type="cofactor">
    <cofactor evidence="7">
        <name>Mg(2+)</name>
        <dbReference type="ChEBI" id="CHEBI:18420"/>
    </cofactor>
    <cofactor evidence="7">
        <name>Mn(2+)</name>
        <dbReference type="ChEBI" id="CHEBI:29035"/>
    </cofactor>
    <text evidence="7">Probably binds two magnesium or manganese ions per subunit.</text>
</comment>
<dbReference type="PANTHER" id="PTHR22748">
    <property type="entry name" value="AP ENDONUCLEASE"/>
    <property type="match status" value="1"/>
</dbReference>
<evidence type="ECO:0000256" key="8">
    <source>
        <dbReference type="PIRSR" id="PIRSR604808-3"/>
    </source>
</evidence>
<feature type="binding site" evidence="7">
    <location>
        <position position="150"/>
    </location>
    <ligand>
        <name>Mg(2+)</name>
        <dbReference type="ChEBI" id="CHEBI:18420"/>
        <label>1</label>
    </ligand>
</feature>
<proteinExistence type="inferred from homology"/>
<dbReference type="PROSITE" id="PS00726">
    <property type="entry name" value="AP_NUCLEASE_F1_1"/>
    <property type="match status" value="1"/>
</dbReference>
<dbReference type="CDD" id="cd10281">
    <property type="entry name" value="Nape_like_AP-endo"/>
    <property type="match status" value="1"/>
</dbReference>
<keyword evidence="3 7" id="KW-0479">Metal-binding</keyword>
<name>A0A6B9ZK80_9BACT</name>
<dbReference type="EMBL" id="CP048113">
    <property type="protein sequence ID" value="QHS61804.1"/>
    <property type="molecule type" value="Genomic_DNA"/>
</dbReference>
<accession>A0A6B9ZK80</accession>
<dbReference type="FunFam" id="3.60.10.10:FF:000026">
    <property type="entry name" value="Exodeoxyribonuclease III"/>
    <property type="match status" value="1"/>
</dbReference>
<evidence type="ECO:0000259" key="9">
    <source>
        <dbReference type="Pfam" id="PF03372"/>
    </source>
</evidence>
<feature type="site" description="Interaction with DNA substrate" evidence="8">
    <location>
        <position position="245"/>
    </location>
</feature>
<evidence type="ECO:0000313" key="10">
    <source>
        <dbReference type="EMBL" id="QHS61804.1"/>
    </source>
</evidence>
<evidence type="ECO:0000256" key="4">
    <source>
        <dbReference type="ARBA" id="ARBA00022801"/>
    </source>
</evidence>
<feature type="site" description="Transition state stabilizer" evidence="8">
    <location>
        <position position="150"/>
    </location>
</feature>
<dbReference type="PANTHER" id="PTHR22748:SF6">
    <property type="entry name" value="DNA-(APURINIC OR APYRIMIDINIC SITE) ENDONUCLEASE"/>
    <property type="match status" value="1"/>
</dbReference>
<feature type="active site" description="Proton donor/acceptor" evidence="6">
    <location>
        <position position="148"/>
    </location>
</feature>
<comment type="similarity">
    <text evidence="2">Belongs to the DNA repair enzymes AP/ExoA family.</text>
</comment>
<keyword evidence="7" id="KW-0464">Manganese</keyword>
<dbReference type="GO" id="GO:0003906">
    <property type="term" value="F:DNA-(apurinic or apyrimidinic site) endonuclease activity"/>
    <property type="evidence" value="ECO:0007669"/>
    <property type="project" value="TreeGrafter"/>
</dbReference>
<dbReference type="GO" id="GO:0008081">
    <property type="term" value="F:phosphoric diester hydrolase activity"/>
    <property type="evidence" value="ECO:0007669"/>
    <property type="project" value="TreeGrafter"/>
</dbReference>
<dbReference type="GO" id="GO:0046872">
    <property type="term" value="F:metal ion binding"/>
    <property type="evidence" value="ECO:0007669"/>
    <property type="project" value="UniProtKB-KW"/>
</dbReference>
<dbReference type="InterPro" id="IPR004808">
    <property type="entry name" value="AP_endonuc_1"/>
</dbReference>
<feature type="active site" description="Proton acceptor" evidence="6">
    <location>
        <position position="245"/>
    </location>
</feature>
<dbReference type="GO" id="GO:0008311">
    <property type="term" value="F:double-stranded DNA 3'-5' DNA exonuclease activity"/>
    <property type="evidence" value="ECO:0007669"/>
    <property type="project" value="UniProtKB-EC"/>
</dbReference>
<gene>
    <name evidence="10" type="primary">xth</name>
    <name evidence="10" type="ORF">GWR21_20015</name>
</gene>
<feature type="domain" description="Endonuclease/exonuclease/phosphatase" evidence="9">
    <location>
        <begin position="4"/>
        <end position="245"/>
    </location>
</feature>
<feature type="site" description="Important for catalytic activity" evidence="8">
    <location>
        <position position="219"/>
    </location>
</feature>
<feature type="binding site" evidence="7">
    <location>
        <position position="244"/>
    </location>
    <ligand>
        <name>Mg(2+)</name>
        <dbReference type="ChEBI" id="CHEBI:18420"/>
        <label>1</label>
    </ligand>
</feature>
<keyword evidence="4 10" id="KW-0378">Hydrolase</keyword>
<dbReference type="InterPro" id="IPR036691">
    <property type="entry name" value="Endo/exonu/phosph_ase_sf"/>
</dbReference>
<feature type="binding site" evidence="7">
    <location>
        <position position="35"/>
    </location>
    <ligand>
        <name>Mg(2+)</name>
        <dbReference type="ChEBI" id="CHEBI:18420"/>
        <label>1</label>
    </ligand>
</feature>
<dbReference type="AlphaFoldDB" id="A0A6B9ZK80"/>
<sequence>MRIVSYNVNGLRSAMTKGFTEWLKTDPADIICLQEIKAHKDNVDYQQFDGLGYEHYWYPAQKKGYSGVAVLTKIKPDNVQYGNGFMQSDAEGRVIRLDFGDITLINTYIPSGTSGDERQTYKYQWLDEFYGYLEALRATRPNLVVCGDYNICHKPMDIHDPVGNKNSSGFLPQERAWMDKLYENGFIDTFRHYHPEPHQYSWWSFRANARNNNKGWRIDYISVTTPLQTRLKDAQIWQEVKHSDHCPVYLQLES</sequence>
<keyword evidence="5 7" id="KW-0460">Magnesium</keyword>
<dbReference type="NCBIfam" id="TIGR00633">
    <property type="entry name" value="xth"/>
    <property type="match status" value="1"/>
</dbReference>
<reference evidence="10 11" key="1">
    <citation type="submission" date="2020-01" db="EMBL/GenBank/DDBJ databases">
        <title>Complete genome sequence of Chitinophaga sp. H33E-04 isolated from quinoa roots.</title>
        <authorList>
            <person name="Weon H.-Y."/>
            <person name="Lee S.A."/>
        </authorList>
    </citation>
    <scope>NUCLEOTIDE SEQUENCE [LARGE SCALE GENOMIC DNA]</scope>
    <source>
        <strain evidence="10 11">H33E-04</strain>
    </source>
</reference>
<dbReference type="Pfam" id="PF03372">
    <property type="entry name" value="Exo_endo_phos"/>
    <property type="match status" value="1"/>
</dbReference>
<dbReference type="NCBIfam" id="TIGR00195">
    <property type="entry name" value="exoDNase_III"/>
    <property type="match status" value="1"/>
</dbReference>
<feature type="active site" evidence="6">
    <location>
        <position position="108"/>
    </location>
</feature>
<dbReference type="RefSeq" id="WP_162333466.1">
    <property type="nucleotide sequence ID" value="NZ_CP048113.1"/>
</dbReference>
<dbReference type="GO" id="GO:0006284">
    <property type="term" value="P:base-excision repair"/>
    <property type="evidence" value="ECO:0007669"/>
    <property type="project" value="TreeGrafter"/>
</dbReference>
<evidence type="ECO:0000256" key="2">
    <source>
        <dbReference type="ARBA" id="ARBA00007092"/>
    </source>
</evidence>
<dbReference type="PROSITE" id="PS51435">
    <property type="entry name" value="AP_NUCLEASE_F1_4"/>
    <property type="match status" value="1"/>
</dbReference>
<feature type="binding site" evidence="7">
    <location>
        <position position="148"/>
    </location>
    <ligand>
        <name>Mg(2+)</name>
        <dbReference type="ChEBI" id="CHEBI:18420"/>
        <label>1</label>
    </ligand>
</feature>
<evidence type="ECO:0000256" key="7">
    <source>
        <dbReference type="PIRSR" id="PIRSR604808-2"/>
    </source>
</evidence>
<dbReference type="GO" id="GO:0003677">
    <property type="term" value="F:DNA binding"/>
    <property type="evidence" value="ECO:0007669"/>
    <property type="project" value="InterPro"/>
</dbReference>
<evidence type="ECO:0000313" key="11">
    <source>
        <dbReference type="Proteomes" id="UP000476411"/>
    </source>
</evidence>
<protein>
    <submittedName>
        <fullName evidence="10">Exodeoxyribonuclease III</fullName>
        <ecNumber evidence="10">3.1.11.2</ecNumber>
    </submittedName>
</protein>
<dbReference type="KEGG" id="chih:GWR21_20015"/>